<dbReference type="Proteomes" id="UP000187406">
    <property type="component" value="Unassembled WGS sequence"/>
</dbReference>
<name>A0A1Q3BZX3_CEPFO</name>
<comment type="caution">
    <text evidence="1">The sequence shown here is derived from an EMBL/GenBank/DDBJ whole genome shotgun (WGS) entry which is preliminary data.</text>
</comment>
<evidence type="ECO:0000313" key="1">
    <source>
        <dbReference type="EMBL" id="GAV73462.1"/>
    </source>
</evidence>
<evidence type="ECO:0000313" key="2">
    <source>
        <dbReference type="Proteomes" id="UP000187406"/>
    </source>
</evidence>
<dbReference type="OrthoDB" id="686744at2759"/>
<accession>A0A1Q3BZX3</accession>
<dbReference type="EMBL" id="BDDD01001110">
    <property type="protein sequence ID" value="GAV73462.1"/>
    <property type="molecule type" value="Genomic_DNA"/>
</dbReference>
<protein>
    <submittedName>
        <fullName evidence="1">UBN2 domain-containing protein</fullName>
    </submittedName>
</protein>
<gene>
    <name evidence="1" type="ORF">CFOL_v3_16947</name>
</gene>
<keyword evidence="2" id="KW-1185">Reference proteome</keyword>
<proteinExistence type="predicted"/>
<feature type="non-terminal residue" evidence="1">
    <location>
        <position position="1"/>
    </location>
</feature>
<organism evidence="1 2">
    <name type="scientific">Cephalotus follicularis</name>
    <name type="common">Albany pitcher plant</name>
    <dbReference type="NCBI Taxonomy" id="3775"/>
    <lineage>
        <taxon>Eukaryota</taxon>
        <taxon>Viridiplantae</taxon>
        <taxon>Streptophyta</taxon>
        <taxon>Embryophyta</taxon>
        <taxon>Tracheophyta</taxon>
        <taxon>Spermatophyta</taxon>
        <taxon>Magnoliopsida</taxon>
        <taxon>eudicotyledons</taxon>
        <taxon>Gunneridae</taxon>
        <taxon>Pentapetalae</taxon>
        <taxon>rosids</taxon>
        <taxon>fabids</taxon>
        <taxon>Oxalidales</taxon>
        <taxon>Cephalotaceae</taxon>
        <taxon>Cephalotus</taxon>
    </lineage>
</organism>
<reference evidence="2" key="1">
    <citation type="submission" date="2016-04" db="EMBL/GenBank/DDBJ databases">
        <title>Cephalotus genome sequencing.</title>
        <authorList>
            <person name="Fukushima K."/>
            <person name="Hasebe M."/>
            <person name="Fang X."/>
        </authorList>
    </citation>
    <scope>NUCLEOTIDE SEQUENCE [LARGE SCALE GENOMIC DNA]</scope>
    <source>
        <strain evidence="2">cv. St1</strain>
    </source>
</reference>
<sequence>ILPNSFYVYL</sequence>